<sequence>MNLDLEFIFQGHHPPHSSSACIQSMEMKGTLTLQIPLRRRINSGPENDKFDCGRGRGGRKGVGGGSKKRIETRRRERRSTPPGNKGDVIERICERFSGGGWKLICMQWPDDKDIPLHANQQTRRSLCSLPARLVFLGIRRTCLGIVNVQIKTQYQTVDDCGGR</sequence>
<keyword evidence="3" id="KW-1185">Reference proteome</keyword>
<feature type="compositionally biased region" description="Basic residues" evidence="1">
    <location>
        <begin position="66"/>
        <end position="77"/>
    </location>
</feature>
<proteinExistence type="predicted"/>
<feature type="region of interest" description="Disordered" evidence="1">
    <location>
        <begin position="43"/>
        <end position="86"/>
    </location>
</feature>
<dbReference type="Proteomes" id="UP001054837">
    <property type="component" value="Unassembled WGS sequence"/>
</dbReference>
<gene>
    <name evidence="2" type="ORF">CDAR_40371</name>
</gene>
<dbReference type="AlphaFoldDB" id="A0AAV4R9Q1"/>
<protein>
    <submittedName>
        <fullName evidence="2">Uncharacterized protein</fullName>
    </submittedName>
</protein>
<evidence type="ECO:0000256" key="1">
    <source>
        <dbReference type="SAM" id="MobiDB-lite"/>
    </source>
</evidence>
<dbReference type="EMBL" id="BPLQ01005872">
    <property type="protein sequence ID" value="GIY18205.1"/>
    <property type="molecule type" value="Genomic_DNA"/>
</dbReference>
<accession>A0AAV4R9Q1</accession>
<comment type="caution">
    <text evidence="2">The sequence shown here is derived from an EMBL/GenBank/DDBJ whole genome shotgun (WGS) entry which is preliminary data.</text>
</comment>
<evidence type="ECO:0000313" key="2">
    <source>
        <dbReference type="EMBL" id="GIY18205.1"/>
    </source>
</evidence>
<reference evidence="2 3" key="1">
    <citation type="submission" date="2021-06" db="EMBL/GenBank/DDBJ databases">
        <title>Caerostris darwini draft genome.</title>
        <authorList>
            <person name="Kono N."/>
            <person name="Arakawa K."/>
        </authorList>
    </citation>
    <scope>NUCLEOTIDE SEQUENCE [LARGE SCALE GENOMIC DNA]</scope>
</reference>
<evidence type="ECO:0000313" key="3">
    <source>
        <dbReference type="Proteomes" id="UP001054837"/>
    </source>
</evidence>
<organism evidence="2 3">
    <name type="scientific">Caerostris darwini</name>
    <dbReference type="NCBI Taxonomy" id="1538125"/>
    <lineage>
        <taxon>Eukaryota</taxon>
        <taxon>Metazoa</taxon>
        <taxon>Ecdysozoa</taxon>
        <taxon>Arthropoda</taxon>
        <taxon>Chelicerata</taxon>
        <taxon>Arachnida</taxon>
        <taxon>Araneae</taxon>
        <taxon>Araneomorphae</taxon>
        <taxon>Entelegynae</taxon>
        <taxon>Araneoidea</taxon>
        <taxon>Araneidae</taxon>
        <taxon>Caerostris</taxon>
    </lineage>
</organism>
<name>A0AAV4R9Q1_9ARAC</name>